<proteinExistence type="predicted"/>
<gene>
    <name evidence="10" type="ORF">HCN44_003023</name>
</gene>
<dbReference type="InterPro" id="IPR036236">
    <property type="entry name" value="Znf_C2H2_sf"/>
</dbReference>
<feature type="domain" description="C2H2-type" evidence="9">
    <location>
        <begin position="870"/>
        <end position="898"/>
    </location>
</feature>
<dbReference type="GO" id="GO:0005634">
    <property type="term" value="C:nucleus"/>
    <property type="evidence" value="ECO:0007669"/>
    <property type="project" value="UniProtKB-SubCell"/>
</dbReference>
<dbReference type="Pfam" id="PF00096">
    <property type="entry name" value="zf-C2H2"/>
    <property type="match status" value="1"/>
</dbReference>
<dbReference type="PROSITE" id="PS00028">
    <property type="entry name" value="ZINC_FINGER_C2H2_1"/>
    <property type="match status" value="3"/>
</dbReference>
<dbReference type="EMBL" id="JACMRX010000006">
    <property type="protein sequence ID" value="KAF7987261.1"/>
    <property type="molecule type" value="Genomic_DNA"/>
</dbReference>
<evidence type="ECO:0000256" key="2">
    <source>
        <dbReference type="ARBA" id="ARBA00022723"/>
    </source>
</evidence>
<feature type="compositionally biased region" description="Pro residues" evidence="8">
    <location>
        <begin position="139"/>
        <end position="150"/>
    </location>
</feature>
<evidence type="ECO:0000313" key="11">
    <source>
        <dbReference type="Proteomes" id="UP000639338"/>
    </source>
</evidence>
<evidence type="ECO:0000256" key="8">
    <source>
        <dbReference type="SAM" id="MobiDB-lite"/>
    </source>
</evidence>
<name>A0A834XJU4_APHGI</name>
<reference evidence="10 11" key="1">
    <citation type="submission" date="2020-08" db="EMBL/GenBank/DDBJ databases">
        <title>Aphidius gifuensis genome sequencing and assembly.</title>
        <authorList>
            <person name="Du Z."/>
        </authorList>
    </citation>
    <scope>NUCLEOTIDE SEQUENCE [LARGE SCALE GENOMIC DNA]</scope>
    <source>
        <strain evidence="10">YNYX2018</strain>
        <tissue evidence="10">Adults</tissue>
    </source>
</reference>
<organism evidence="10 11">
    <name type="scientific">Aphidius gifuensis</name>
    <name type="common">Parasitoid wasp</name>
    <dbReference type="NCBI Taxonomy" id="684658"/>
    <lineage>
        <taxon>Eukaryota</taxon>
        <taxon>Metazoa</taxon>
        <taxon>Ecdysozoa</taxon>
        <taxon>Arthropoda</taxon>
        <taxon>Hexapoda</taxon>
        <taxon>Insecta</taxon>
        <taxon>Pterygota</taxon>
        <taxon>Neoptera</taxon>
        <taxon>Endopterygota</taxon>
        <taxon>Hymenoptera</taxon>
        <taxon>Apocrita</taxon>
        <taxon>Ichneumonoidea</taxon>
        <taxon>Braconidae</taxon>
        <taxon>Aphidiinae</taxon>
        <taxon>Aphidius</taxon>
    </lineage>
</organism>
<comment type="subcellular location">
    <subcellularLocation>
        <location evidence="1">Nucleus</location>
    </subcellularLocation>
</comment>
<keyword evidence="2" id="KW-0479">Metal-binding</keyword>
<dbReference type="GO" id="GO:0000978">
    <property type="term" value="F:RNA polymerase II cis-regulatory region sequence-specific DNA binding"/>
    <property type="evidence" value="ECO:0007669"/>
    <property type="project" value="TreeGrafter"/>
</dbReference>
<dbReference type="SUPFAM" id="SSF57667">
    <property type="entry name" value="beta-beta-alpha zinc fingers"/>
    <property type="match status" value="2"/>
</dbReference>
<feature type="compositionally biased region" description="Basic and acidic residues" evidence="8">
    <location>
        <begin position="49"/>
        <end position="61"/>
    </location>
</feature>
<feature type="compositionally biased region" description="Low complexity" evidence="8">
    <location>
        <begin position="176"/>
        <end position="204"/>
    </location>
</feature>
<feature type="compositionally biased region" description="Basic and acidic residues" evidence="8">
    <location>
        <begin position="796"/>
        <end position="808"/>
    </location>
</feature>
<dbReference type="Gene3D" id="3.30.160.60">
    <property type="entry name" value="Classic Zinc Finger"/>
    <property type="match status" value="2"/>
</dbReference>
<dbReference type="FunFam" id="3.30.160.60:FF:000112">
    <property type="entry name" value="Mds1 and evi1 complex locus protein"/>
    <property type="match status" value="1"/>
</dbReference>
<feature type="compositionally biased region" description="Low complexity" evidence="8">
    <location>
        <begin position="310"/>
        <end position="324"/>
    </location>
</feature>
<dbReference type="AlphaFoldDB" id="A0A834XJU4"/>
<dbReference type="Proteomes" id="UP000639338">
    <property type="component" value="Unassembled WGS sequence"/>
</dbReference>
<feature type="compositionally biased region" description="Gly residues" evidence="8">
    <location>
        <begin position="325"/>
        <end position="375"/>
    </location>
</feature>
<feature type="compositionally biased region" description="Basic and acidic residues" evidence="8">
    <location>
        <begin position="256"/>
        <end position="275"/>
    </location>
</feature>
<evidence type="ECO:0000256" key="6">
    <source>
        <dbReference type="ARBA" id="ARBA00023242"/>
    </source>
</evidence>
<feature type="region of interest" description="Disordered" evidence="8">
    <location>
        <begin position="47"/>
        <end position="204"/>
    </location>
</feature>
<dbReference type="InterPro" id="IPR013087">
    <property type="entry name" value="Znf_C2H2_type"/>
</dbReference>
<feature type="compositionally biased region" description="Low complexity" evidence="8">
    <location>
        <begin position="79"/>
        <end position="94"/>
    </location>
</feature>
<feature type="compositionally biased region" description="Low complexity" evidence="8">
    <location>
        <begin position="62"/>
        <end position="71"/>
    </location>
</feature>
<dbReference type="PROSITE" id="PS50157">
    <property type="entry name" value="ZINC_FINGER_C2H2_2"/>
    <property type="match status" value="3"/>
</dbReference>
<evidence type="ECO:0000259" key="9">
    <source>
        <dbReference type="PROSITE" id="PS50157"/>
    </source>
</evidence>
<keyword evidence="5" id="KW-0862">Zinc</keyword>
<feature type="compositionally biased region" description="Polar residues" evidence="8">
    <location>
        <begin position="680"/>
        <end position="696"/>
    </location>
</feature>
<keyword evidence="11" id="KW-1185">Reference proteome</keyword>
<feature type="compositionally biased region" description="Low complexity" evidence="8">
    <location>
        <begin position="644"/>
        <end position="668"/>
    </location>
</feature>
<dbReference type="GO" id="GO:0008270">
    <property type="term" value="F:zinc ion binding"/>
    <property type="evidence" value="ECO:0007669"/>
    <property type="project" value="UniProtKB-KW"/>
</dbReference>
<evidence type="ECO:0000256" key="5">
    <source>
        <dbReference type="ARBA" id="ARBA00022833"/>
    </source>
</evidence>
<protein>
    <recommendedName>
        <fullName evidence="9">C2H2-type domain-containing protein</fullName>
    </recommendedName>
</protein>
<feature type="region of interest" description="Disordered" evidence="8">
    <location>
        <begin position="303"/>
        <end position="392"/>
    </location>
</feature>
<dbReference type="SMART" id="SM00355">
    <property type="entry name" value="ZnF_C2H2"/>
    <property type="match status" value="4"/>
</dbReference>
<dbReference type="PANTHER" id="PTHR10032:SF271">
    <property type="entry name" value="RH12261P-RELATED"/>
    <property type="match status" value="1"/>
</dbReference>
<dbReference type="GO" id="GO:0009913">
    <property type="term" value="P:epidermal cell differentiation"/>
    <property type="evidence" value="ECO:0007669"/>
    <property type="project" value="TreeGrafter"/>
</dbReference>
<evidence type="ECO:0000256" key="1">
    <source>
        <dbReference type="ARBA" id="ARBA00004123"/>
    </source>
</evidence>
<keyword evidence="3" id="KW-0677">Repeat</keyword>
<dbReference type="GO" id="GO:0000981">
    <property type="term" value="F:DNA-binding transcription factor activity, RNA polymerase II-specific"/>
    <property type="evidence" value="ECO:0007669"/>
    <property type="project" value="TreeGrafter"/>
</dbReference>
<feature type="domain" description="C2H2-type" evidence="9">
    <location>
        <begin position="814"/>
        <end position="841"/>
    </location>
</feature>
<sequence>MPKIFLLKNRLHQQQLKLQQQQQLNNKSTLGSSALLDSNEPLSLTIDRNSYRDKFDDDRATTPESIRSSPSNSPPPQWQPTSPTTSPPRRFISSILGGDRPYGSRGHVLSRAERKDFSGTIVIPPEKPLPGSSERIELPKPPTPTPVPRVEPPKRVSVIQRVPSQSQKDKTKIELPTTLLASSSSSSSTSSSTSTTTTTPSTVTTATTTKPIVIKKTSPIKKTISAKKTIIKKIKTPPPSPLISEPEQDQPIDYAVPKRKDNDGDDERGLRETAKASKSFGNSISRTMLAMRLTGPQIVQAAAGHGRQTNSSGSNNSQNTSNNGNSGGGSGGGGSLNFSSGSGGGGGMSGGGGGSIGGGAGGGGMNPGGNGGRGNYGPSSPPTGSLPPFYESLKGGNNLANFANQYGTQDNDYLTPTTIGMDCDNGQQDINSQHLQYTAQGGKQYSLLQNACANFGITLKEEDDDLTSYKLQPNDLLSGHYGNYDSNDNNMMADIVANGMVDQLSFAATLTFNSPTDHHALLLESLSDGADIYLPRLSSDDSNELLDDSLNSPASAQDGQINGPVEPSVDSFPEHNISLRGFDGTTTRHFNSHHYNSGKLSGITYPNGESSYQPLAKERPELALHINHNHHQNDNTHLQQLQIQTQIHHHQQQQQQQQQPPSSANSPHQQHHQGLLSPGLSFTGSGLELDSNSSAAGSIPSPEGGSCSLDGVSASTSPRCGLMEHTPSLPGISATVSSSSSSKSSSIDDIPITKQSTSQLYQRLGLPNDCPLEYVNGGHGVKNPLAVDTQRQQPQIKEEERAPVTTKNEDPSRFTCRVCSKNFSLQRLLNRHMKCHSDVKRYLCSHCGKGFNDTFDLKRHTRTHTGVRPYKCNLCEKSFTQRCSLESHCLKVHGVQHQYAYKERRTKVYVCEDCGHTTQEPEVHYIHLKEKHPFSPALLKFYDKRHFKFTNSNFANMLLQDDDDSEW</sequence>
<evidence type="ECO:0000256" key="4">
    <source>
        <dbReference type="ARBA" id="ARBA00022771"/>
    </source>
</evidence>
<keyword evidence="6" id="KW-0539">Nucleus</keyword>
<dbReference type="OrthoDB" id="6508643at2759"/>
<feature type="region of interest" description="Disordered" evidence="8">
    <location>
        <begin position="644"/>
        <end position="750"/>
    </location>
</feature>
<feature type="region of interest" description="Disordered" evidence="8">
    <location>
        <begin position="231"/>
        <end position="279"/>
    </location>
</feature>
<evidence type="ECO:0000256" key="7">
    <source>
        <dbReference type="PROSITE-ProRule" id="PRU00042"/>
    </source>
</evidence>
<evidence type="ECO:0000313" key="10">
    <source>
        <dbReference type="EMBL" id="KAF7987261.1"/>
    </source>
</evidence>
<dbReference type="PANTHER" id="PTHR10032">
    <property type="entry name" value="ZINC FINGER PROTEIN WITH KRAB AND SCAN DOMAINS"/>
    <property type="match status" value="1"/>
</dbReference>
<accession>A0A834XJU4</accession>
<comment type="caution">
    <text evidence="10">The sequence shown here is derived from an EMBL/GenBank/DDBJ whole genome shotgun (WGS) entry which is preliminary data.</text>
</comment>
<dbReference type="InterPro" id="IPR027756">
    <property type="entry name" value="Ovo-like"/>
</dbReference>
<feature type="region of interest" description="Disordered" evidence="8">
    <location>
        <begin position="544"/>
        <end position="584"/>
    </location>
</feature>
<dbReference type="FunFam" id="3.30.160.60:FF:000452">
    <property type="entry name" value="Transcription factor Ovo-like 2"/>
    <property type="match status" value="1"/>
</dbReference>
<evidence type="ECO:0000256" key="3">
    <source>
        <dbReference type="ARBA" id="ARBA00022737"/>
    </source>
</evidence>
<feature type="domain" description="C2H2-type" evidence="9">
    <location>
        <begin position="842"/>
        <end position="869"/>
    </location>
</feature>
<keyword evidence="4 7" id="KW-0863">Zinc-finger</keyword>
<feature type="region of interest" description="Disordered" evidence="8">
    <location>
        <begin position="789"/>
        <end position="808"/>
    </location>
</feature>